<feature type="region of interest" description="Disordered" evidence="1">
    <location>
        <begin position="74"/>
        <end position="100"/>
    </location>
</feature>
<reference evidence="3 4" key="1">
    <citation type="submission" date="2024-07" db="EMBL/GenBank/DDBJ databases">
        <title>Section-level genome sequencing and comparative genomics of Aspergillus sections Usti and Cavernicolus.</title>
        <authorList>
            <consortium name="Lawrence Berkeley National Laboratory"/>
            <person name="Nybo J.L."/>
            <person name="Vesth T.C."/>
            <person name="Theobald S."/>
            <person name="Frisvad J.C."/>
            <person name="Larsen T.O."/>
            <person name="Kjaerboelling I."/>
            <person name="Rothschild-Mancinelli K."/>
            <person name="Lyhne E.K."/>
            <person name="Kogle M.E."/>
            <person name="Barry K."/>
            <person name="Clum A."/>
            <person name="Na H."/>
            <person name="Ledsgaard L."/>
            <person name="Lin J."/>
            <person name="Lipzen A."/>
            <person name="Kuo A."/>
            <person name="Riley R."/>
            <person name="Mondo S."/>
            <person name="LaButti K."/>
            <person name="Haridas S."/>
            <person name="Pangalinan J."/>
            <person name="Salamov A.A."/>
            <person name="Simmons B.A."/>
            <person name="Magnuson J.K."/>
            <person name="Chen J."/>
            <person name="Drula E."/>
            <person name="Henrissat B."/>
            <person name="Wiebenga A."/>
            <person name="Lubbers R.J."/>
            <person name="Gomes A.C."/>
            <person name="Macurrencykelacurrency M.R."/>
            <person name="Stajich J."/>
            <person name="Grigoriev I.V."/>
            <person name="Mortensen U.H."/>
            <person name="De vries R.P."/>
            <person name="Baker S.E."/>
            <person name="Andersen M.R."/>
        </authorList>
    </citation>
    <scope>NUCLEOTIDE SEQUENCE [LARGE SCALE GENOMIC DNA]</scope>
    <source>
        <strain evidence="3 4">CBS 756.74</strain>
    </source>
</reference>
<feature type="transmembrane region" description="Helical" evidence="2">
    <location>
        <begin position="108"/>
        <end position="130"/>
    </location>
</feature>
<keyword evidence="4" id="KW-1185">Reference proteome</keyword>
<evidence type="ECO:0000256" key="1">
    <source>
        <dbReference type="SAM" id="MobiDB-lite"/>
    </source>
</evidence>
<feature type="region of interest" description="Disordered" evidence="1">
    <location>
        <begin position="1"/>
        <end position="28"/>
    </location>
</feature>
<gene>
    <name evidence="3" type="ORF">BJX68DRAFT_263706</name>
</gene>
<sequence length="222" mass="24238">MPETQRPRQAHQRPYSAGDHSTYTPLLPAPSGGVIFEMEAIPKYPESTISRAPSQPPPYEEIDTNWLASEDIFTPNTLNNDASNSRSASHERSKKPVKKRLQDSNAGVWLLLILMLLLIIGVSIGGPLGAAKAKENLEKNDPVPAGNAMQTPPAPTTTATVINTVTITQTAAPEHETTFGDEDEDDDDDGGSTTYYVEQQAQPQPQPKSPGLFSRIWRLFFA</sequence>
<feature type="compositionally biased region" description="Polar residues" evidence="1">
    <location>
        <begin position="74"/>
        <end position="87"/>
    </location>
</feature>
<evidence type="ECO:0000256" key="2">
    <source>
        <dbReference type="SAM" id="Phobius"/>
    </source>
</evidence>
<evidence type="ECO:0000313" key="3">
    <source>
        <dbReference type="EMBL" id="KAL2856212.1"/>
    </source>
</evidence>
<keyword evidence="2" id="KW-1133">Transmembrane helix</keyword>
<organism evidence="3 4">
    <name type="scientific">Aspergillus pseudodeflectus</name>
    <dbReference type="NCBI Taxonomy" id="176178"/>
    <lineage>
        <taxon>Eukaryota</taxon>
        <taxon>Fungi</taxon>
        <taxon>Dikarya</taxon>
        <taxon>Ascomycota</taxon>
        <taxon>Pezizomycotina</taxon>
        <taxon>Eurotiomycetes</taxon>
        <taxon>Eurotiomycetidae</taxon>
        <taxon>Eurotiales</taxon>
        <taxon>Aspergillaceae</taxon>
        <taxon>Aspergillus</taxon>
        <taxon>Aspergillus subgen. Nidulantes</taxon>
    </lineage>
</organism>
<accession>A0ABR4KY60</accession>
<feature type="compositionally biased region" description="Acidic residues" evidence="1">
    <location>
        <begin position="179"/>
        <end position="190"/>
    </location>
</feature>
<dbReference type="GeneID" id="98159929"/>
<proteinExistence type="predicted"/>
<feature type="region of interest" description="Disordered" evidence="1">
    <location>
        <begin position="169"/>
        <end position="211"/>
    </location>
</feature>
<name>A0ABR4KY60_9EURO</name>
<dbReference type="EMBL" id="JBFXLR010000008">
    <property type="protein sequence ID" value="KAL2856212.1"/>
    <property type="molecule type" value="Genomic_DNA"/>
</dbReference>
<dbReference type="RefSeq" id="XP_070902370.1">
    <property type="nucleotide sequence ID" value="XM_071044765.1"/>
</dbReference>
<protein>
    <submittedName>
        <fullName evidence="3">Uncharacterized protein</fullName>
    </submittedName>
</protein>
<evidence type="ECO:0000313" key="4">
    <source>
        <dbReference type="Proteomes" id="UP001610444"/>
    </source>
</evidence>
<comment type="caution">
    <text evidence="3">The sequence shown here is derived from an EMBL/GenBank/DDBJ whole genome shotgun (WGS) entry which is preliminary data.</text>
</comment>
<keyword evidence="2" id="KW-0472">Membrane</keyword>
<keyword evidence="2" id="KW-0812">Transmembrane</keyword>
<dbReference type="Proteomes" id="UP001610444">
    <property type="component" value="Unassembled WGS sequence"/>
</dbReference>